<feature type="DNA-binding region" description="H-T-H motif" evidence="4">
    <location>
        <begin position="30"/>
        <end position="49"/>
    </location>
</feature>
<dbReference type="SUPFAM" id="SSF46689">
    <property type="entry name" value="Homeodomain-like"/>
    <property type="match status" value="1"/>
</dbReference>
<gene>
    <name evidence="6" type="ORF">Lspi_1068</name>
</gene>
<dbReference type="EMBL" id="LNYX01000013">
    <property type="protein sequence ID" value="KTD64261.1"/>
    <property type="molecule type" value="Genomic_DNA"/>
</dbReference>
<keyword evidence="2 4" id="KW-0238">DNA-binding</keyword>
<sequence>MAIMKITIMQEKILATAENLIQKMGYNAFSYKDISQVVGIKTSSIHYYYPAKEDLAVAVIDWQLYQLSLFLNDLKYNSSLSLQQKLLSLVDKVMSLTLHDEMKMCLGGMLASDVMSLPEKVKVKVRSFFNILEKWIKEAISEGISDKDLFDITQLEGLPRDLLVQLEGGLLMSRLYEDISYVETVKHFIKRTF</sequence>
<evidence type="ECO:0000313" key="6">
    <source>
        <dbReference type="EMBL" id="KTD64261.1"/>
    </source>
</evidence>
<dbReference type="InterPro" id="IPR009057">
    <property type="entry name" value="Homeodomain-like_sf"/>
</dbReference>
<comment type="caution">
    <text evidence="6">The sequence shown here is derived from an EMBL/GenBank/DDBJ whole genome shotgun (WGS) entry which is preliminary data.</text>
</comment>
<dbReference type="Pfam" id="PF00440">
    <property type="entry name" value="TetR_N"/>
    <property type="match status" value="1"/>
</dbReference>
<evidence type="ECO:0000256" key="1">
    <source>
        <dbReference type="ARBA" id="ARBA00023015"/>
    </source>
</evidence>
<dbReference type="AlphaFoldDB" id="A0A0W0Z563"/>
<keyword evidence="3" id="KW-0804">Transcription</keyword>
<dbReference type="RefSeq" id="WP_231950616.1">
    <property type="nucleotide sequence ID" value="NZ_CAAAII010000019.1"/>
</dbReference>
<dbReference type="GO" id="GO:0003677">
    <property type="term" value="F:DNA binding"/>
    <property type="evidence" value="ECO:0007669"/>
    <property type="project" value="UniProtKB-UniRule"/>
</dbReference>
<reference evidence="6 7" key="1">
    <citation type="submission" date="2015-11" db="EMBL/GenBank/DDBJ databases">
        <title>Genomic analysis of 38 Legionella species identifies large and diverse effector repertoires.</title>
        <authorList>
            <person name="Burstein D."/>
            <person name="Amaro F."/>
            <person name="Zusman T."/>
            <person name="Lifshitz Z."/>
            <person name="Cohen O."/>
            <person name="Gilbert J.A."/>
            <person name="Pupko T."/>
            <person name="Shuman H.A."/>
            <person name="Segal G."/>
        </authorList>
    </citation>
    <scope>NUCLEOTIDE SEQUENCE [LARGE SCALE GENOMIC DNA]</scope>
    <source>
        <strain evidence="6 7">Mt.St.Helens-9</strain>
    </source>
</reference>
<evidence type="ECO:0000256" key="3">
    <source>
        <dbReference type="ARBA" id="ARBA00023163"/>
    </source>
</evidence>
<dbReference type="PATRIC" id="fig|452.5.peg.1172"/>
<keyword evidence="1" id="KW-0805">Transcription regulation</keyword>
<dbReference type="PANTHER" id="PTHR47506:SF7">
    <property type="entry name" value="TRANSCRIPTIONAL REGULATORY PROTEIN"/>
    <property type="match status" value="1"/>
</dbReference>
<name>A0A0W0Z563_LEGSP</name>
<proteinExistence type="predicted"/>
<keyword evidence="7" id="KW-1185">Reference proteome</keyword>
<accession>A0A0W0Z563</accession>
<evidence type="ECO:0000256" key="2">
    <source>
        <dbReference type="ARBA" id="ARBA00023125"/>
    </source>
</evidence>
<dbReference type="Proteomes" id="UP000054877">
    <property type="component" value="Unassembled WGS sequence"/>
</dbReference>
<evidence type="ECO:0000256" key="4">
    <source>
        <dbReference type="PROSITE-ProRule" id="PRU00335"/>
    </source>
</evidence>
<dbReference type="SUPFAM" id="SSF48498">
    <property type="entry name" value="Tetracyclin repressor-like, C-terminal domain"/>
    <property type="match status" value="1"/>
</dbReference>
<dbReference type="PROSITE" id="PS50977">
    <property type="entry name" value="HTH_TETR_2"/>
    <property type="match status" value="1"/>
</dbReference>
<dbReference type="PRINTS" id="PR00455">
    <property type="entry name" value="HTHTETR"/>
</dbReference>
<organism evidence="6 7">
    <name type="scientific">Legionella spiritensis</name>
    <dbReference type="NCBI Taxonomy" id="452"/>
    <lineage>
        <taxon>Bacteria</taxon>
        <taxon>Pseudomonadati</taxon>
        <taxon>Pseudomonadota</taxon>
        <taxon>Gammaproteobacteria</taxon>
        <taxon>Legionellales</taxon>
        <taxon>Legionellaceae</taxon>
        <taxon>Legionella</taxon>
    </lineage>
</organism>
<dbReference type="InterPro" id="IPR001647">
    <property type="entry name" value="HTH_TetR"/>
</dbReference>
<dbReference type="Gene3D" id="1.10.357.10">
    <property type="entry name" value="Tetracycline Repressor, domain 2"/>
    <property type="match status" value="1"/>
</dbReference>
<dbReference type="InterPro" id="IPR036271">
    <property type="entry name" value="Tet_transcr_reg_TetR-rel_C_sf"/>
</dbReference>
<dbReference type="STRING" id="452.Lspi_1068"/>
<protein>
    <submittedName>
        <fullName evidence="6">TetR family transcriptional regulator</fullName>
    </submittedName>
</protein>
<dbReference type="PANTHER" id="PTHR47506">
    <property type="entry name" value="TRANSCRIPTIONAL REGULATORY PROTEIN"/>
    <property type="match status" value="1"/>
</dbReference>
<evidence type="ECO:0000259" key="5">
    <source>
        <dbReference type="PROSITE" id="PS50977"/>
    </source>
</evidence>
<evidence type="ECO:0000313" key="7">
    <source>
        <dbReference type="Proteomes" id="UP000054877"/>
    </source>
</evidence>
<feature type="domain" description="HTH tetR-type" evidence="5">
    <location>
        <begin position="7"/>
        <end position="67"/>
    </location>
</feature>